<dbReference type="EMBL" id="WJBH02000010">
    <property type="protein sequence ID" value="KAI9552230.1"/>
    <property type="molecule type" value="Genomic_DNA"/>
</dbReference>
<proteinExistence type="predicted"/>
<protein>
    <submittedName>
        <fullName evidence="2">Uncharacterized protein</fullName>
    </submittedName>
</protein>
<sequence length="235" mass="26923">MNSVNNKQLNGCEQPDNYPMERYEIAAPMSDSEYESDSDTQRENDFGDWYLSWPPTIRYDPNLARNTNLRQCQNCAMKTIPTLSAARDDAVCRRLRATTRLSKGEIFLDLVDAPREEIRRFILKKLGPTEGHQRPKAEFLDEIMNGRTLLHRSVKKEKLDVTDSFLYYGADPNIEEDGQTIAHIAAAENNKLLLRILRMHGCRFAKYNSLGEKPLMMAIATAMKTSPNIYGELLM</sequence>
<dbReference type="Pfam" id="PF12796">
    <property type="entry name" value="Ank_2"/>
    <property type="match status" value="1"/>
</dbReference>
<dbReference type="AlphaFoldDB" id="A0AAD5KYX4"/>
<dbReference type="PROSITE" id="PS50297">
    <property type="entry name" value="ANK_REP_REGION"/>
    <property type="match status" value="1"/>
</dbReference>
<keyword evidence="1" id="KW-0040">ANK repeat</keyword>
<dbReference type="InterPro" id="IPR002110">
    <property type="entry name" value="Ankyrin_rpt"/>
</dbReference>
<feature type="repeat" description="ANK" evidence="1">
    <location>
        <begin position="145"/>
        <end position="177"/>
    </location>
</feature>
<dbReference type="Gene3D" id="1.25.40.20">
    <property type="entry name" value="Ankyrin repeat-containing domain"/>
    <property type="match status" value="1"/>
</dbReference>
<accession>A0AAD5KYX4</accession>
<dbReference type="PROSITE" id="PS50088">
    <property type="entry name" value="ANK_REPEAT"/>
    <property type="match status" value="1"/>
</dbReference>
<organism evidence="2 3">
    <name type="scientific">Daphnia sinensis</name>
    <dbReference type="NCBI Taxonomy" id="1820382"/>
    <lineage>
        <taxon>Eukaryota</taxon>
        <taxon>Metazoa</taxon>
        <taxon>Ecdysozoa</taxon>
        <taxon>Arthropoda</taxon>
        <taxon>Crustacea</taxon>
        <taxon>Branchiopoda</taxon>
        <taxon>Diplostraca</taxon>
        <taxon>Cladocera</taxon>
        <taxon>Anomopoda</taxon>
        <taxon>Daphniidae</taxon>
        <taxon>Daphnia</taxon>
        <taxon>Daphnia similis group</taxon>
    </lineage>
</organism>
<comment type="caution">
    <text evidence="2">The sequence shown here is derived from an EMBL/GenBank/DDBJ whole genome shotgun (WGS) entry which is preliminary data.</text>
</comment>
<keyword evidence="3" id="KW-1185">Reference proteome</keyword>
<dbReference type="SMART" id="SM00248">
    <property type="entry name" value="ANK"/>
    <property type="match status" value="2"/>
</dbReference>
<evidence type="ECO:0000256" key="1">
    <source>
        <dbReference type="PROSITE-ProRule" id="PRU00023"/>
    </source>
</evidence>
<evidence type="ECO:0000313" key="3">
    <source>
        <dbReference type="Proteomes" id="UP000820818"/>
    </source>
</evidence>
<dbReference type="Proteomes" id="UP000820818">
    <property type="component" value="Linkage Group LG10"/>
</dbReference>
<evidence type="ECO:0000313" key="2">
    <source>
        <dbReference type="EMBL" id="KAI9552230.1"/>
    </source>
</evidence>
<reference evidence="2 3" key="1">
    <citation type="submission" date="2022-05" db="EMBL/GenBank/DDBJ databases">
        <title>A multi-omics perspective on studying reproductive biology in Daphnia sinensis.</title>
        <authorList>
            <person name="Jia J."/>
        </authorList>
    </citation>
    <scope>NUCLEOTIDE SEQUENCE [LARGE SCALE GENOMIC DNA]</scope>
    <source>
        <strain evidence="2 3">WSL</strain>
    </source>
</reference>
<dbReference type="InterPro" id="IPR036770">
    <property type="entry name" value="Ankyrin_rpt-contain_sf"/>
</dbReference>
<name>A0AAD5KYX4_9CRUS</name>
<dbReference type="SUPFAM" id="SSF48403">
    <property type="entry name" value="Ankyrin repeat"/>
    <property type="match status" value="1"/>
</dbReference>
<gene>
    <name evidence="2" type="ORF">GHT06_022585</name>
</gene>